<accession>A0A4V6L6E1</accession>
<dbReference type="Gene3D" id="3.40.50.1820">
    <property type="entry name" value="alpha/beta hydrolase"/>
    <property type="match status" value="1"/>
</dbReference>
<proteinExistence type="predicted"/>
<dbReference type="GO" id="GO:0016787">
    <property type="term" value="F:hydrolase activity"/>
    <property type="evidence" value="ECO:0007669"/>
    <property type="project" value="UniProtKB-KW"/>
</dbReference>
<gene>
    <name evidence="1" type="ORF">NCTC11062_00934</name>
</gene>
<dbReference type="InterPro" id="IPR029058">
    <property type="entry name" value="AB_hydrolase_fold"/>
</dbReference>
<evidence type="ECO:0000313" key="2">
    <source>
        <dbReference type="Proteomes" id="UP000403538"/>
    </source>
</evidence>
<keyword evidence="1" id="KW-0378">Hydrolase</keyword>
<dbReference type="Pfam" id="PF06028">
    <property type="entry name" value="DUF915"/>
    <property type="match status" value="1"/>
</dbReference>
<organism evidence="1 2">
    <name type="scientific">Streptococcus anginosus</name>
    <dbReference type="NCBI Taxonomy" id="1328"/>
    <lineage>
        <taxon>Bacteria</taxon>
        <taxon>Bacillati</taxon>
        <taxon>Bacillota</taxon>
        <taxon>Bacilli</taxon>
        <taxon>Lactobacillales</taxon>
        <taxon>Streptococcaceae</taxon>
        <taxon>Streptococcus</taxon>
        <taxon>Streptococcus anginosus group</taxon>
    </lineage>
</organism>
<name>A0A4V6L6E1_STRAP</name>
<sequence>MLNMMKKIALIIGILTILIAISTFLFYRVNAEGKLDRQKYVQSTTPTLFFHGYGSSANAERHMTDAAKKAGVTKTVIRANVDRNGAVTLGGDIPKGAINPIVEVNYEDNRNPNKVSQYAKAVVTKLQQTYGFKKMNMVGHSLGNMSILYYLLDHGQDEKLPQLQKQVNIANFAAGLEAMGLPADVKVDKTTGKPNQVTQTFQRLLPLREVFPQNQIDVLNIYGDYKNGSDGSVLNASSRSLKYLVADNAKSYQEKKIIGKLAQHSQLHENPEVDKILIQFLWGK</sequence>
<reference evidence="1 2" key="1">
    <citation type="submission" date="2019-05" db="EMBL/GenBank/DDBJ databases">
        <authorList>
            <consortium name="Pathogen Informatics"/>
        </authorList>
    </citation>
    <scope>NUCLEOTIDE SEQUENCE [LARGE SCALE GENOMIC DNA]</scope>
    <source>
        <strain evidence="1 2">NCTC11062</strain>
    </source>
</reference>
<dbReference type="EMBL" id="CABEID010000001">
    <property type="protein sequence ID" value="VTS32567.1"/>
    <property type="molecule type" value="Genomic_DNA"/>
</dbReference>
<dbReference type="SUPFAM" id="SSF53474">
    <property type="entry name" value="alpha/beta-Hydrolases"/>
    <property type="match status" value="1"/>
</dbReference>
<dbReference type="AlphaFoldDB" id="A0A4V6L6E1"/>
<protein>
    <submittedName>
        <fullName evidence="1">Hydrolase</fullName>
    </submittedName>
</protein>
<dbReference type="InterPro" id="IPR010315">
    <property type="entry name" value="DUF915_hydro-like"/>
</dbReference>
<dbReference type="Proteomes" id="UP000403538">
    <property type="component" value="Unassembled WGS sequence"/>
</dbReference>
<evidence type="ECO:0000313" key="1">
    <source>
        <dbReference type="EMBL" id="VTS32567.1"/>
    </source>
</evidence>